<accession>A0ABT9HG03</accession>
<keyword evidence="2" id="KW-1185">Reference proteome</keyword>
<dbReference type="Proteomes" id="UP001228171">
    <property type="component" value="Unassembled WGS sequence"/>
</dbReference>
<dbReference type="RefSeq" id="WP_068405914.1">
    <property type="nucleotide sequence ID" value="NZ_JAVAJI010000008.1"/>
</dbReference>
<evidence type="ECO:0000313" key="1">
    <source>
        <dbReference type="EMBL" id="MDP4544648.1"/>
    </source>
</evidence>
<name>A0ABT9HG03_9GAMM</name>
<organism evidence="1 2">
    <name type="scientific">Psychrobacter faecalis</name>
    <dbReference type="NCBI Taxonomy" id="180588"/>
    <lineage>
        <taxon>Bacteria</taxon>
        <taxon>Pseudomonadati</taxon>
        <taxon>Pseudomonadota</taxon>
        <taxon>Gammaproteobacteria</taxon>
        <taxon>Moraxellales</taxon>
        <taxon>Moraxellaceae</taxon>
        <taxon>Psychrobacter</taxon>
    </lineage>
</organism>
<comment type="caution">
    <text evidence="1">The sequence shown here is derived from an EMBL/GenBank/DDBJ whole genome shotgun (WGS) entry which is preliminary data.</text>
</comment>
<sequence>MTENMQERCTIDLSSPFWLHYLSLEKSLKEISEYIAINEDNSKSYSFKNMQLYFAICTEIDSIFKHIRDNLHLKKIERPNIGHHIKMIKDYFPKIEETILTLNMSGFDLDFQPFSILFENTKTEKSNEDVEKNSNYEGWWKDYNSVKHQRLENFKKANLENLLNSFAALHILNLVYVISLEEKLVPIYDKVLIQANALRDYPFFQVRGSEVIRYVGGGGDFYGCYLSNKHIYSEN</sequence>
<proteinExistence type="predicted"/>
<reference evidence="1 2" key="1">
    <citation type="submission" date="2023-08" db="EMBL/GenBank/DDBJ databases">
        <authorList>
            <person name="Kumar R."/>
        </authorList>
    </citation>
    <scope>NUCLEOTIDE SEQUENCE [LARGE SCALE GENOMIC DNA]</scope>
    <source>
        <strain evidence="1 2">LUR13</strain>
    </source>
</reference>
<gene>
    <name evidence="1" type="ORF">Q8P09_06120</name>
</gene>
<dbReference type="EMBL" id="JAVAJI010000008">
    <property type="protein sequence ID" value="MDP4544648.1"/>
    <property type="molecule type" value="Genomic_DNA"/>
</dbReference>
<protein>
    <submittedName>
        <fullName evidence="1">Uncharacterized protein</fullName>
    </submittedName>
</protein>
<evidence type="ECO:0000313" key="2">
    <source>
        <dbReference type="Proteomes" id="UP001228171"/>
    </source>
</evidence>